<feature type="domain" description="3-hydroxyacyl-CoA dehydrogenase C-terminal" evidence="5">
    <location>
        <begin position="186"/>
        <end position="282"/>
    </location>
</feature>
<evidence type="ECO:0000313" key="8">
    <source>
        <dbReference type="Proteomes" id="UP001500467"/>
    </source>
</evidence>
<dbReference type="PANTHER" id="PTHR48075">
    <property type="entry name" value="3-HYDROXYACYL-COA DEHYDROGENASE FAMILY PROTEIN"/>
    <property type="match status" value="1"/>
</dbReference>
<evidence type="ECO:0000259" key="6">
    <source>
        <dbReference type="Pfam" id="PF02737"/>
    </source>
</evidence>
<evidence type="ECO:0000313" key="7">
    <source>
        <dbReference type="EMBL" id="GAA1216344.1"/>
    </source>
</evidence>
<dbReference type="Proteomes" id="UP001500467">
    <property type="component" value="Unassembled WGS sequence"/>
</dbReference>
<name>A0ABP4G8Y6_9PSEU</name>
<dbReference type="Gene3D" id="3.40.50.720">
    <property type="entry name" value="NAD(P)-binding Rossmann-like Domain"/>
    <property type="match status" value="1"/>
</dbReference>
<dbReference type="PANTHER" id="PTHR48075:SF5">
    <property type="entry name" value="3-HYDROXYBUTYRYL-COA DEHYDROGENASE"/>
    <property type="match status" value="1"/>
</dbReference>
<dbReference type="InterPro" id="IPR022694">
    <property type="entry name" value="3-OHacyl-CoA_DH"/>
</dbReference>
<comment type="similarity">
    <text evidence="2">Belongs to the 3-hydroxyacyl-CoA dehydrogenase family.</text>
</comment>
<comment type="caution">
    <text evidence="7">The sequence shown here is derived from an EMBL/GenBank/DDBJ whole genome shotgun (WGS) entry which is preliminary data.</text>
</comment>
<keyword evidence="3" id="KW-0560">Oxidoreductase</keyword>
<dbReference type="SUPFAM" id="SSF51735">
    <property type="entry name" value="NAD(P)-binding Rossmann-fold domains"/>
    <property type="match status" value="1"/>
</dbReference>
<proteinExistence type="inferred from homology"/>
<dbReference type="PIRSF" id="PIRSF000105">
    <property type="entry name" value="HCDH"/>
    <property type="match status" value="1"/>
</dbReference>
<dbReference type="SUPFAM" id="SSF48179">
    <property type="entry name" value="6-phosphogluconate dehydrogenase C-terminal domain-like"/>
    <property type="match status" value="1"/>
</dbReference>
<evidence type="ECO:0000256" key="3">
    <source>
        <dbReference type="ARBA" id="ARBA00023002"/>
    </source>
</evidence>
<accession>A0ABP4G8Y6</accession>
<dbReference type="RefSeq" id="WP_253855662.1">
    <property type="nucleotide sequence ID" value="NZ_BAAALM010000016.1"/>
</dbReference>
<keyword evidence="8" id="KW-1185">Reference proteome</keyword>
<reference evidence="8" key="1">
    <citation type="journal article" date="2019" name="Int. J. Syst. Evol. Microbiol.">
        <title>The Global Catalogue of Microorganisms (GCM) 10K type strain sequencing project: providing services to taxonomists for standard genome sequencing and annotation.</title>
        <authorList>
            <consortium name="The Broad Institute Genomics Platform"/>
            <consortium name="The Broad Institute Genome Sequencing Center for Infectious Disease"/>
            <person name="Wu L."/>
            <person name="Ma J."/>
        </authorList>
    </citation>
    <scope>NUCLEOTIDE SEQUENCE [LARGE SCALE GENOMIC DNA]</scope>
    <source>
        <strain evidence="8">JCM 13022</strain>
    </source>
</reference>
<evidence type="ECO:0000259" key="5">
    <source>
        <dbReference type="Pfam" id="PF00725"/>
    </source>
</evidence>
<evidence type="ECO:0000256" key="2">
    <source>
        <dbReference type="ARBA" id="ARBA00009463"/>
    </source>
</evidence>
<dbReference type="InterPro" id="IPR006108">
    <property type="entry name" value="3HC_DH_C"/>
</dbReference>
<dbReference type="Gene3D" id="1.10.1040.10">
    <property type="entry name" value="N-(1-d-carboxylethyl)-l-norvaline Dehydrogenase, domain 2"/>
    <property type="match status" value="1"/>
</dbReference>
<dbReference type="InterPro" id="IPR036291">
    <property type="entry name" value="NAD(P)-bd_dom_sf"/>
</dbReference>
<dbReference type="InterPro" id="IPR006176">
    <property type="entry name" value="3-OHacyl-CoA_DH_NAD-bd"/>
</dbReference>
<dbReference type="InterPro" id="IPR013328">
    <property type="entry name" value="6PGD_dom2"/>
</dbReference>
<feature type="region of interest" description="Disordered" evidence="4">
    <location>
        <begin position="281"/>
        <end position="300"/>
    </location>
</feature>
<gene>
    <name evidence="7" type="ORF">GCM10009675_43180</name>
</gene>
<evidence type="ECO:0000256" key="4">
    <source>
        <dbReference type="SAM" id="MobiDB-lite"/>
    </source>
</evidence>
<dbReference type="EMBL" id="BAAALM010000016">
    <property type="protein sequence ID" value="GAA1216344.1"/>
    <property type="molecule type" value="Genomic_DNA"/>
</dbReference>
<feature type="domain" description="3-hydroxyacyl-CoA dehydrogenase NAD binding" evidence="6">
    <location>
        <begin position="5"/>
        <end position="182"/>
    </location>
</feature>
<comment type="pathway">
    <text evidence="1">Lipid metabolism; butanoate metabolism.</text>
</comment>
<evidence type="ECO:0000256" key="1">
    <source>
        <dbReference type="ARBA" id="ARBA00005086"/>
    </source>
</evidence>
<dbReference type="Pfam" id="PF00725">
    <property type="entry name" value="3HCDH"/>
    <property type="match status" value="1"/>
</dbReference>
<dbReference type="Pfam" id="PF02737">
    <property type="entry name" value="3HCDH_N"/>
    <property type="match status" value="1"/>
</dbReference>
<sequence length="300" mass="32182">MIDRILVVGAGAMGSQISLVCALAGHRVTLYDIDADRLTAAHGDIAELVAGRVHKGRISAGEGEATLSRIEVTSELDAARTVDYVVEAAVEQLDVKRELFARLDALVPEHAILASNSSGFVPSQLAEATQRQDRVCNLHFFNPAMVMTCVEVVRGPQTSDATIDVTVALAERIGKTPVVLDREIPGFVANRILGAVRDEAISLLEGDFASVEAIDTACRTALGYPMGPFELMDLTGIDIGYFTKRARFAESGDPADAPSRSVTALVERGELGRKSGLGWYAYTADGTKTPRPRPQEPTWT</sequence>
<organism evidence="7 8">
    <name type="scientific">Prauserella alba</name>
    <dbReference type="NCBI Taxonomy" id="176898"/>
    <lineage>
        <taxon>Bacteria</taxon>
        <taxon>Bacillati</taxon>
        <taxon>Actinomycetota</taxon>
        <taxon>Actinomycetes</taxon>
        <taxon>Pseudonocardiales</taxon>
        <taxon>Pseudonocardiaceae</taxon>
        <taxon>Prauserella</taxon>
    </lineage>
</organism>
<protein>
    <submittedName>
        <fullName evidence="7">3-hydroxybutyryl-CoA dehydrogenase</fullName>
    </submittedName>
</protein>
<dbReference type="InterPro" id="IPR008927">
    <property type="entry name" value="6-PGluconate_DH-like_C_sf"/>
</dbReference>